<dbReference type="Pfam" id="PF08501">
    <property type="entry name" value="Shikimate_dh_N"/>
    <property type="match status" value="1"/>
</dbReference>
<feature type="compositionally biased region" description="Basic and acidic residues" evidence="3">
    <location>
        <begin position="885"/>
        <end position="895"/>
    </location>
</feature>
<comment type="caution">
    <text evidence="7">The sequence shown here is derived from an EMBL/GenBank/DDBJ whole genome shotgun (WGS) entry which is preliminary data.</text>
</comment>
<gene>
    <name evidence="7" type="ORF">BHE90_001496</name>
</gene>
<dbReference type="SUPFAM" id="SSF53223">
    <property type="entry name" value="Aminoacid dehydrogenase-like, N-terminal domain"/>
    <property type="match status" value="1"/>
</dbReference>
<dbReference type="Proteomes" id="UP000287124">
    <property type="component" value="Unassembled WGS sequence"/>
</dbReference>
<dbReference type="InterPro" id="IPR006151">
    <property type="entry name" value="Shikm_DH/Glu-tRNA_Rdtase"/>
</dbReference>
<dbReference type="InterPro" id="IPR036291">
    <property type="entry name" value="NAD(P)-bd_dom_sf"/>
</dbReference>
<feature type="domain" description="Quinate/shikimate 5-dehydrogenase/glutamyl-tRNA reductase" evidence="4">
    <location>
        <begin position="707"/>
        <end position="749"/>
    </location>
</feature>
<organism evidence="7 8">
    <name type="scientific">Fusarium euwallaceae</name>
    <dbReference type="NCBI Taxonomy" id="1147111"/>
    <lineage>
        <taxon>Eukaryota</taxon>
        <taxon>Fungi</taxon>
        <taxon>Dikarya</taxon>
        <taxon>Ascomycota</taxon>
        <taxon>Pezizomycotina</taxon>
        <taxon>Sordariomycetes</taxon>
        <taxon>Hypocreomycetidae</taxon>
        <taxon>Hypocreales</taxon>
        <taxon>Nectriaceae</taxon>
        <taxon>Fusarium</taxon>
        <taxon>Fusarium solani species complex</taxon>
    </lineage>
</organism>
<comment type="similarity">
    <text evidence="2">In the N-terminal section; belongs to the shikimate kinase family.</text>
</comment>
<dbReference type="InterPro" id="IPR027417">
    <property type="entry name" value="P-loop_NTPase"/>
</dbReference>
<protein>
    <submittedName>
        <fullName evidence="7">Uncharacterized protein</fullName>
    </submittedName>
</protein>
<dbReference type="SUPFAM" id="SSF51569">
    <property type="entry name" value="Aldolase"/>
    <property type="match status" value="1"/>
</dbReference>
<dbReference type="CDD" id="cd01065">
    <property type="entry name" value="NAD_bind_Shikimate_DH"/>
    <property type="match status" value="1"/>
</dbReference>
<dbReference type="InterPro" id="IPR041121">
    <property type="entry name" value="SDH_C"/>
</dbReference>
<dbReference type="SUPFAM" id="SSF52540">
    <property type="entry name" value="P-loop containing nucleoside triphosphate hydrolases"/>
    <property type="match status" value="1"/>
</dbReference>
<dbReference type="InterPro" id="IPR046346">
    <property type="entry name" value="Aminoacid_DH-like_N_sf"/>
</dbReference>
<dbReference type="PANTHER" id="PTHR21090:SF27">
    <property type="entry name" value="QUINATE REPRESSOR PROTEIN"/>
    <property type="match status" value="1"/>
</dbReference>
<evidence type="ECO:0000256" key="3">
    <source>
        <dbReference type="SAM" id="MobiDB-lite"/>
    </source>
</evidence>
<dbReference type="PANTHER" id="PTHR21090">
    <property type="entry name" value="AROM/DEHYDROQUINATE SYNTHASE"/>
    <property type="match status" value="1"/>
</dbReference>
<evidence type="ECO:0000313" key="7">
    <source>
        <dbReference type="EMBL" id="RTE83911.1"/>
    </source>
</evidence>
<dbReference type="FunFam" id="3.40.50.720:FF:000386">
    <property type="entry name" value="Quinate repressor protein"/>
    <property type="match status" value="1"/>
</dbReference>
<feature type="domain" description="SDH C-terminal" evidence="6">
    <location>
        <begin position="849"/>
        <end position="878"/>
    </location>
</feature>
<dbReference type="Pfam" id="PF01202">
    <property type="entry name" value="SKI"/>
    <property type="match status" value="1"/>
</dbReference>
<feature type="region of interest" description="Disordered" evidence="3">
    <location>
        <begin position="884"/>
        <end position="906"/>
    </location>
</feature>
<dbReference type="EMBL" id="MIKF01000011">
    <property type="protein sequence ID" value="RTE83911.1"/>
    <property type="molecule type" value="Genomic_DNA"/>
</dbReference>
<dbReference type="Pfam" id="PF01487">
    <property type="entry name" value="DHquinase_I"/>
    <property type="match status" value="1"/>
</dbReference>
<accession>A0A430M7F0</accession>
<feature type="domain" description="Shikimate dehydrogenase substrate binding N-terminal" evidence="5">
    <location>
        <begin position="565"/>
        <end position="645"/>
    </location>
</feature>
<dbReference type="Gene3D" id="3.40.50.300">
    <property type="entry name" value="P-loop containing nucleotide triphosphate hydrolases"/>
    <property type="match status" value="1"/>
</dbReference>
<evidence type="ECO:0000259" key="6">
    <source>
        <dbReference type="Pfam" id="PF18317"/>
    </source>
</evidence>
<dbReference type="GO" id="GO:0009423">
    <property type="term" value="P:chorismate biosynthetic process"/>
    <property type="evidence" value="ECO:0007669"/>
    <property type="project" value="TreeGrafter"/>
</dbReference>
<dbReference type="Gene3D" id="3.40.50.10860">
    <property type="entry name" value="Leucine Dehydrogenase, chain A, domain 1"/>
    <property type="match status" value="1"/>
</dbReference>
<proteinExistence type="inferred from homology"/>
<reference evidence="7 8" key="1">
    <citation type="submission" date="2017-06" db="EMBL/GenBank/DDBJ databases">
        <title>Comparative genomic analysis of Ambrosia Fusariam Clade fungi.</title>
        <authorList>
            <person name="Stajich J.E."/>
            <person name="Carrillo J."/>
            <person name="Kijimoto T."/>
            <person name="Eskalen A."/>
            <person name="O'Donnell K."/>
            <person name="Kasson M."/>
        </authorList>
    </citation>
    <scope>NUCLEOTIDE SEQUENCE [LARGE SCALE GENOMIC DNA]</scope>
    <source>
        <strain evidence="7 8">UCR1854</strain>
    </source>
</reference>
<evidence type="ECO:0000259" key="5">
    <source>
        <dbReference type="Pfam" id="PF08501"/>
    </source>
</evidence>
<dbReference type="InterPro" id="IPR013785">
    <property type="entry name" value="Aldolase_TIM"/>
</dbReference>
<evidence type="ECO:0000259" key="4">
    <source>
        <dbReference type="Pfam" id="PF01488"/>
    </source>
</evidence>
<sequence length="906" mass="100268">MAGIKRSLGAMLGHEDIMLRSNGLGKIRDHGHGMSSRNSEAQTEQTQTLTLTETLHSQSQNSSRSQSQSQSQPPSTRPEQHDAVTRTPSPTFPPLTGEVPEFTPDASMLLAGIRGAGKSTLAIMASSAMDRRVIDLETAFQKTSGLSSAAYKAEHGSAECYKHQAKVLQNALDRHRTGCILVCSWMESRVQNLLREFAATNPVIHIVRDADAIQNHLKFRDKAKIRNLLSVSNAIFRSCTNFEFFNVSEKPTKSSLARISLKQRTPAPYLTLKHVERHFLKFLSLIYPTGTIPFMNSAFPLARIPPEDRRFTYATSIPLSDILDESVDAEDHVNGADVVQIVVHDLADHAEAGTLTAETSNQLLADITKGIGVVRRSTILPIILHLFLPHTASDDVLRVYLDLLHHTLRLAPEMMTVDLRLEDSHISRILTVRKRTKIIGNAFIITDPPPWESPMWMNWYQKANTLGCHLARLIRPALTIEDNFRINYLRSSVDSLQGPKIPLISYNSGQLGRHSAALNSILTVVRPDSLERVNPRPPITPCITAVGATKALFSSFIHDEMKLYVFGTNVSYSLSPAMHRSALKACGVPHTYEPVSSSSLQGIRHLIEDSRFAGASIGLPFKVEIITLTHSLSNHARAIGAVNTLIPIRTLNEDGSIPTEATFFNSVNQSGPIKALYGENTDWIGIRACIRRGLSPANAVVSGTCGLVIGAGGMARATIYAMLQVGIKNIVVYNRTPQNARKMVSHFTQLLQRKDFKLLVSESQGARFHVLESLEDAWPEGFRLPTVVVSCIPTHRIGNVPAPDLTLPDGWLGSRTGGVAIELGYKTLDTPFLAQFRKESSRGWVSMDGLDMLPEQGFAQFEFFTGRRAPRRIMRREVFQAYPDEEGKSNLEELQPRLQSVDEQET</sequence>
<evidence type="ECO:0000313" key="8">
    <source>
        <dbReference type="Proteomes" id="UP000287124"/>
    </source>
</evidence>
<dbReference type="Pfam" id="PF01488">
    <property type="entry name" value="Shikimate_DH"/>
    <property type="match status" value="1"/>
</dbReference>
<dbReference type="Gene3D" id="3.20.20.70">
    <property type="entry name" value="Aldolase class I"/>
    <property type="match status" value="1"/>
</dbReference>
<dbReference type="GO" id="GO:0004764">
    <property type="term" value="F:shikimate 3-dehydrogenase (NADP+) activity"/>
    <property type="evidence" value="ECO:0007669"/>
    <property type="project" value="InterPro"/>
</dbReference>
<evidence type="ECO:0000256" key="2">
    <source>
        <dbReference type="ARBA" id="ARBA00009349"/>
    </source>
</evidence>
<dbReference type="Gene3D" id="3.40.50.720">
    <property type="entry name" value="NAD(P)-binding Rossmann-like Domain"/>
    <property type="match status" value="1"/>
</dbReference>
<comment type="similarity">
    <text evidence="1">In the 2nd section; belongs to the type-I 3-dehydroquinase family.</text>
</comment>
<keyword evidence="8" id="KW-1185">Reference proteome</keyword>
<dbReference type="InterPro" id="IPR001381">
    <property type="entry name" value="DHquinase_I"/>
</dbReference>
<dbReference type="GO" id="GO:0003855">
    <property type="term" value="F:3-dehydroquinate dehydratase activity"/>
    <property type="evidence" value="ECO:0007669"/>
    <property type="project" value="InterPro"/>
</dbReference>
<name>A0A430M7F0_9HYPO</name>
<feature type="compositionally biased region" description="Low complexity" evidence="3">
    <location>
        <begin position="39"/>
        <end position="74"/>
    </location>
</feature>
<evidence type="ECO:0000256" key="1">
    <source>
        <dbReference type="ARBA" id="ARBA00006477"/>
    </source>
</evidence>
<dbReference type="SUPFAM" id="SSF51735">
    <property type="entry name" value="NAD(P)-binding Rossmann-fold domains"/>
    <property type="match status" value="1"/>
</dbReference>
<dbReference type="GO" id="GO:0003866">
    <property type="term" value="F:3-phosphoshikimate 1-carboxyvinyltransferase activity"/>
    <property type="evidence" value="ECO:0007669"/>
    <property type="project" value="TreeGrafter"/>
</dbReference>
<feature type="region of interest" description="Disordered" evidence="3">
    <location>
        <begin position="24"/>
        <end position="101"/>
    </location>
</feature>
<dbReference type="InterPro" id="IPR031322">
    <property type="entry name" value="Shikimate/glucono_kinase"/>
</dbReference>
<dbReference type="Pfam" id="PF18317">
    <property type="entry name" value="SDH_C"/>
    <property type="match status" value="1"/>
</dbReference>
<dbReference type="InterPro" id="IPR013708">
    <property type="entry name" value="Shikimate_DH-bd_N"/>
</dbReference>
<dbReference type="AlphaFoldDB" id="A0A430M7F0"/>